<reference evidence="8 9" key="1">
    <citation type="submission" date="2017-02" db="EMBL/GenBank/DDBJ databases">
        <title>Draft genome sequence of Haemophilus felis CCUG 31170 type strain.</title>
        <authorList>
            <person name="Engstrom-Jakobsson H."/>
            <person name="Salva-Serra F."/>
            <person name="Thorell K."/>
            <person name="Gonzales-Siles L."/>
            <person name="Karlsson R."/>
            <person name="Boulund F."/>
            <person name="Engstrand L."/>
            <person name="Kristiansson E."/>
            <person name="Moore E."/>
        </authorList>
    </citation>
    <scope>NUCLEOTIDE SEQUENCE [LARGE SCALE GENOMIC DNA]</scope>
    <source>
        <strain evidence="8 9">CCUG 31170</strain>
    </source>
</reference>
<dbReference type="PANTHER" id="PTHR42920">
    <property type="entry name" value="OS03G0707200 PROTEIN-RELATED"/>
    <property type="match status" value="1"/>
</dbReference>
<dbReference type="InterPro" id="IPR000620">
    <property type="entry name" value="EamA_dom"/>
</dbReference>
<gene>
    <name evidence="8" type="ORF">B0188_00435</name>
</gene>
<evidence type="ECO:0000259" key="7">
    <source>
        <dbReference type="Pfam" id="PF00892"/>
    </source>
</evidence>
<evidence type="ECO:0000313" key="8">
    <source>
        <dbReference type="EMBL" id="OOS07578.1"/>
    </source>
</evidence>
<dbReference type="AlphaFoldDB" id="A0A1T0BBK5"/>
<evidence type="ECO:0000256" key="1">
    <source>
        <dbReference type="ARBA" id="ARBA00004651"/>
    </source>
</evidence>
<name>A0A1T0BBK5_9PAST</name>
<evidence type="ECO:0000256" key="6">
    <source>
        <dbReference type="SAM" id="Phobius"/>
    </source>
</evidence>
<comment type="caution">
    <text evidence="8">The sequence shown here is derived from an EMBL/GenBank/DDBJ whole genome shotgun (WGS) entry which is preliminary data.</text>
</comment>
<dbReference type="InterPro" id="IPR037185">
    <property type="entry name" value="EmrE-like"/>
</dbReference>
<feature type="transmembrane region" description="Helical" evidence="6">
    <location>
        <begin position="80"/>
        <end position="99"/>
    </location>
</feature>
<dbReference type="OrthoDB" id="9804865at2"/>
<evidence type="ECO:0000256" key="3">
    <source>
        <dbReference type="ARBA" id="ARBA00022692"/>
    </source>
</evidence>
<dbReference type="STRING" id="123822.B0188_00435"/>
<evidence type="ECO:0000256" key="5">
    <source>
        <dbReference type="ARBA" id="ARBA00023136"/>
    </source>
</evidence>
<keyword evidence="2" id="KW-1003">Cell membrane</keyword>
<feature type="transmembrane region" description="Helical" evidence="6">
    <location>
        <begin position="16"/>
        <end position="35"/>
    </location>
</feature>
<feature type="domain" description="EamA" evidence="7">
    <location>
        <begin position="18"/>
        <end position="149"/>
    </location>
</feature>
<keyword evidence="9" id="KW-1185">Reference proteome</keyword>
<evidence type="ECO:0000313" key="9">
    <source>
        <dbReference type="Proteomes" id="UP000190023"/>
    </source>
</evidence>
<comment type="subcellular location">
    <subcellularLocation>
        <location evidence="1">Cell membrane</location>
        <topology evidence="1">Multi-pass membrane protein</topology>
    </subcellularLocation>
</comment>
<organism evidence="8 9">
    <name type="scientific">[Haemophilus] felis</name>
    <dbReference type="NCBI Taxonomy" id="123822"/>
    <lineage>
        <taxon>Bacteria</taxon>
        <taxon>Pseudomonadati</taxon>
        <taxon>Pseudomonadota</taxon>
        <taxon>Gammaproteobacteria</taxon>
        <taxon>Pasteurellales</taxon>
        <taxon>Pasteurellaceae</taxon>
    </lineage>
</organism>
<evidence type="ECO:0000256" key="4">
    <source>
        <dbReference type="ARBA" id="ARBA00022989"/>
    </source>
</evidence>
<dbReference type="Pfam" id="PF00892">
    <property type="entry name" value="EamA"/>
    <property type="match status" value="1"/>
</dbReference>
<dbReference type="Proteomes" id="UP000190023">
    <property type="component" value="Unassembled WGS sequence"/>
</dbReference>
<evidence type="ECO:0000256" key="2">
    <source>
        <dbReference type="ARBA" id="ARBA00022475"/>
    </source>
</evidence>
<feature type="transmembrane region" description="Helical" evidence="6">
    <location>
        <begin position="111"/>
        <end position="129"/>
    </location>
</feature>
<feature type="transmembrane region" description="Helical" evidence="6">
    <location>
        <begin position="47"/>
        <end position="68"/>
    </location>
</feature>
<dbReference type="GO" id="GO:0005886">
    <property type="term" value="C:plasma membrane"/>
    <property type="evidence" value="ECO:0007669"/>
    <property type="project" value="UniProtKB-SubCell"/>
</dbReference>
<feature type="transmembrane region" description="Helical" evidence="6">
    <location>
        <begin position="135"/>
        <end position="156"/>
    </location>
</feature>
<keyword evidence="5 6" id="KW-0472">Membrane</keyword>
<dbReference type="SUPFAM" id="SSF103481">
    <property type="entry name" value="Multidrug resistance efflux transporter EmrE"/>
    <property type="match status" value="1"/>
</dbReference>
<keyword evidence="3 6" id="KW-0812">Transmembrane</keyword>
<protein>
    <recommendedName>
        <fullName evidence="7">EamA domain-containing protein</fullName>
    </recommendedName>
</protein>
<dbReference type="EMBL" id="MUYB01000001">
    <property type="protein sequence ID" value="OOS07578.1"/>
    <property type="molecule type" value="Genomic_DNA"/>
</dbReference>
<dbReference type="PANTHER" id="PTHR42920:SF5">
    <property type="entry name" value="EAMA DOMAIN-CONTAINING PROTEIN"/>
    <property type="match status" value="1"/>
</dbReference>
<accession>A0A1T0BBK5</accession>
<keyword evidence="4 6" id="KW-1133">Transmembrane helix</keyword>
<proteinExistence type="predicted"/>
<sequence length="167" mass="18056">MSACGLYFLSNSDVGFGLGELLSVICALAYSFHIILTGEFARRCEIYSFVCAQFFAVAVLCLVCALIFEDAVKFDQPFFIAVGITAIFATVLAFIVQTIAQKYTSAVKASLIFTFEPVSAGLIGYFLGGEILTPMQIFGAFVIIAGILFSESGAFFKDKILSTLKNK</sequence>
<dbReference type="InterPro" id="IPR051258">
    <property type="entry name" value="Diverse_Substrate_Transporter"/>
</dbReference>